<evidence type="ECO:0000313" key="1">
    <source>
        <dbReference type="EMBL" id="VDP53543.1"/>
    </source>
</evidence>
<proteinExistence type="predicted"/>
<dbReference type="AlphaFoldDB" id="A0A183P7A0"/>
<reference evidence="1 2" key="1">
    <citation type="submission" date="2018-11" db="EMBL/GenBank/DDBJ databases">
        <authorList>
            <consortium name="Pathogen Informatics"/>
        </authorList>
    </citation>
    <scope>NUCLEOTIDE SEQUENCE [LARGE SCALE GENOMIC DNA]</scope>
    <source>
        <strain>Denwood</strain>
        <strain evidence="2">Zambia</strain>
    </source>
</reference>
<sequence>MGTLMFGSAKTTITTTTTTTNNNNNNNCNGINGRK</sequence>
<protein>
    <submittedName>
        <fullName evidence="1">Uncharacterized protein</fullName>
    </submittedName>
</protein>
<keyword evidence="2" id="KW-1185">Reference proteome</keyword>
<organism evidence="1 2">
    <name type="scientific">Schistosoma mattheei</name>
    <dbReference type="NCBI Taxonomy" id="31246"/>
    <lineage>
        <taxon>Eukaryota</taxon>
        <taxon>Metazoa</taxon>
        <taxon>Spiralia</taxon>
        <taxon>Lophotrochozoa</taxon>
        <taxon>Platyhelminthes</taxon>
        <taxon>Trematoda</taxon>
        <taxon>Digenea</taxon>
        <taxon>Strigeidida</taxon>
        <taxon>Schistosomatoidea</taxon>
        <taxon>Schistosomatidae</taxon>
        <taxon>Schistosoma</taxon>
    </lineage>
</organism>
<accession>A0A183P7A0</accession>
<gene>
    <name evidence="1" type="ORF">SMTD_LOCUS10236</name>
</gene>
<dbReference type="EMBL" id="UZAL01030400">
    <property type="protein sequence ID" value="VDP53543.1"/>
    <property type="molecule type" value="Genomic_DNA"/>
</dbReference>
<evidence type="ECO:0000313" key="2">
    <source>
        <dbReference type="Proteomes" id="UP000269396"/>
    </source>
</evidence>
<name>A0A183P7A0_9TREM</name>
<dbReference type="Proteomes" id="UP000269396">
    <property type="component" value="Unassembled WGS sequence"/>
</dbReference>